<reference evidence="3" key="1">
    <citation type="submission" date="2022-09" db="EMBL/GenBank/DDBJ databases">
        <title>Complete genome sequence of Vulcanisaeta souniana.</title>
        <authorList>
            <person name="Kato S."/>
            <person name="Itoh T."/>
            <person name="Ohkuma M."/>
        </authorList>
    </citation>
    <scope>NUCLEOTIDE SEQUENCE [LARGE SCALE GENOMIC DNA]</scope>
    <source>
        <strain evidence="3">JCM 11219</strain>
    </source>
</reference>
<keyword evidence="3" id="KW-1185">Reference proteome</keyword>
<evidence type="ECO:0000313" key="2">
    <source>
        <dbReference type="EMBL" id="BDR92299.1"/>
    </source>
</evidence>
<dbReference type="InterPro" id="IPR029060">
    <property type="entry name" value="PIN-like_dom_sf"/>
</dbReference>
<name>A0ABN6SV29_9CREN</name>
<dbReference type="InterPro" id="IPR041120">
    <property type="entry name" value="PIN_9"/>
</dbReference>
<evidence type="ECO:0000259" key="1">
    <source>
        <dbReference type="Pfam" id="PF18477"/>
    </source>
</evidence>
<dbReference type="Pfam" id="PF18477">
    <property type="entry name" value="PIN_9"/>
    <property type="match status" value="1"/>
</dbReference>
<dbReference type="EMBL" id="AP026830">
    <property type="protein sequence ID" value="BDR92299.1"/>
    <property type="molecule type" value="Genomic_DNA"/>
</dbReference>
<dbReference type="Proteomes" id="UP001060771">
    <property type="component" value="Chromosome"/>
</dbReference>
<accession>A0ABN6SV29</accession>
<feature type="domain" description="VapC9 PIN-like" evidence="1">
    <location>
        <begin position="9"/>
        <end position="123"/>
    </location>
</feature>
<dbReference type="CDD" id="cd09879">
    <property type="entry name" value="PIN_VapC_AF0591-like"/>
    <property type="match status" value="1"/>
</dbReference>
<organism evidence="2 3">
    <name type="scientific">Vulcanisaeta souniana JCM 11219</name>
    <dbReference type="NCBI Taxonomy" id="1293586"/>
    <lineage>
        <taxon>Archaea</taxon>
        <taxon>Thermoproteota</taxon>
        <taxon>Thermoprotei</taxon>
        <taxon>Thermoproteales</taxon>
        <taxon>Thermoproteaceae</taxon>
        <taxon>Vulcanisaeta</taxon>
    </lineage>
</organism>
<proteinExistence type="predicted"/>
<dbReference type="Gene3D" id="3.40.50.1010">
    <property type="entry name" value="5'-nuclease"/>
    <property type="match status" value="1"/>
</dbReference>
<dbReference type="SUPFAM" id="SSF88723">
    <property type="entry name" value="PIN domain-like"/>
    <property type="match status" value="1"/>
</dbReference>
<sequence>MMKMKIECVVFDTSALLLMFTRGLRIIDQVIELVNSPIIPVVPYPILNELMKLSKLGRPGIARASGNALNYIISNFSIASATGSPDDSVVAVSREYGCIAVTCDMKLLKRLRQMDVRAIYLRASADRLESNFE</sequence>
<protein>
    <recommendedName>
        <fullName evidence="1">VapC9 PIN-like domain-containing protein</fullName>
    </recommendedName>
</protein>
<gene>
    <name evidence="2" type="ORF">Vsou_13920</name>
</gene>
<evidence type="ECO:0000313" key="3">
    <source>
        <dbReference type="Proteomes" id="UP001060771"/>
    </source>
</evidence>